<evidence type="ECO:0000256" key="6">
    <source>
        <dbReference type="ARBA" id="ARBA00038076"/>
    </source>
</evidence>
<evidence type="ECO:0000259" key="8">
    <source>
        <dbReference type="Pfam" id="PF02687"/>
    </source>
</evidence>
<evidence type="ECO:0000256" key="3">
    <source>
        <dbReference type="ARBA" id="ARBA00022692"/>
    </source>
</evidence>
<dbReference type="KEGG" id="bths:CNY62_00655"/>
<dbReference type="Pfam" id="PF12704">
    <property type="entry name" value="MacB_PCD"/>
    <property type="match status" value="1"/>
</dbReference>
<evidence type="ECO:0000313" key="10">
    <source>
        <dbReference type="EMBL" id="ATF25003.1"/>
    </source>
</evidence>
<dbReference type="Proteomes" id="UP000270190">
    <property type="component" value="Unassembled WGS sequence"/>
</dbReference>
<comment type="subcellular location">
    <subcellularLocation>
        <location evidence="1">Cell membrane</location>
        <topology evidence="1">Multi-pass membrane protein</topology>
    </subcellularLocation>
</comment>
<dbReference type="PANTHER" id="PTHR30572">
    <property type="entry name" value="MEMBRANE COMPONENT OF TRANSPORTER-RELATED"/>
    <property type="match status" value="1"/>
</dbReference>
<keyword evidence="12" id="KW-1185">Reference proteome</keyword>
<evidence type="ECO:0000313" key="11">
    <source>
        <dbReference type="EMBL" id="SPP28283.1"/>
    </source>
</evidence>
<reference evidence="11" key="2">
    <citation type="submission" date="2018-04" db="EMBL/GenBank/DDBJ databases">
        <authorList>
            <person name="Go L.Y."/>
            <person name="Mitchell J.A."/>
        </authorList>
    </citation>
    <scope>NUCLEOTIDE SEQUENCE</scope>
    <source>
        <strain evidence="11">BSAS1 3</strain>
    </source>
</reference>
<dbReference type="InterPro" id="IPR050250">
    <property type="entry name" value="Macrolide_Exporter_MacB"/>
</dbReference>
<dbReference type="EMBL" id="OUNC01000012">
    <property type="protein sequence ID" value="SPP28283.1"/>
    <property type="molecule type" value="Genomic_DNA"/>
</dbReference>
<proteinExistence type="inferred from homology"/>
<feature type="domain" description="MacB-like periplasmic core" evidence="9">
    <location>
        <begin position="21"/>
        <end position="255"/>
    </location>
</feature>
<feature type="transmembrane region" description="Helical" evidence="7">
    <location>
        <begin position="290"/>
        <end position="314"/>
    </location>
</feature>
<name>A0A1D2LUM0_BROTH</name>
<dbReference type="PANTHER" id="PTHR30572:SF4">
    <property type="entry name" value="ABC TRANSPORTER PERMEASE YTRF"/>
    <property type="match status" value="1"/>
</dbReference>
<keyword evidence="5 7" id="KW-0472">Membrane</keyword>
<evidence type="ECO:0000256" key="2">
    <source>
        <dbReference type="ARBA" id="ARBA00022475"/>
    </source>
</evidence>
<organism evidence="10 12">
    <name type="scientific">Brochothrix thermosphacta</name>
    <name type="common">Microbacterium thermosphactum</name>
    <dbReference type="NCBI Taxonomy" id="2756"/>
    <lineage>
        <taxon>Bacteria</taxon>
        <taxon>Bacillati</taxon>
        <taxon>Bacillota</taxon>
        <taxon>Bacilli</taxon>
        <taxon>Bacillales</taxon>
        <taxon>Listeriaceae</taxon>
        <taxon>Brochothrix</taxon>
    </lineage>
</organism>
<comment type="similarity">
    <text evidence="6">Belongs to the ABC-4 integral membrane protein family.</text>
</comment>
<feature type="transmembrane region" description="Helical" evidence="7">
    <location>
        <begin position="335"/>
        <end position="361"/>
    </location>
</feature>
<keyword evidence="4 7" id="KW-1133">Transmembrane helix</keyword>
<gene>
    <name evidence="11" type="ORF">BTBSAS_20153</name>
    <name evidence="10" type="ORF">CNY62_00655</name>
</gene>
<dbReference type="InterPro" id="IPR025857">
    <property type="entry name" value="MacB_PCD"/>
</dbReference>
<dbReference type="GO" id="GO:0005886">
    <property type="term" value="C:plasma membrane"/>
    <property type="evidence" value="ECO:0007669"/>
    <property type="project" value="UniProtKB-SubCell"/>
</dbReference>
<dbReference type="STRING" id="2756.BFR44_02690"/>
<accession>A0A1D2LUM0</accession>
<dbReference type="OrthoDB" id="9770036at2"/>
<evidence type="ECO:0000313" key="12">
    <source>
        <dbReference type="Proteomes" id="UP000243591"/>
    </source>
</evidence>
<dbReference type="Pfam" id="PF02687">
    <property type="entry name" value="FtsX"/>
    <property type="match status" value="1"/>
</dbReference>
<reference evidence="13" key="3">
    <citation type="submission" date="2018-04" db="EMBL/GenBank/DDBJ databases">
        <authorList>
            <person name="Illikoud N."/>
        </authorList>
    </citation>
    <scope>NUCLEOTIDE SEQUENCE [LARGE SCALE GENOMIC DNA]</scope>
</reference>
<dbReference type="Proteomes" id="UP000243591">
    <property type="component" value="Chromosome"/>
</dbReference>
<feature type="transmembrane region" description="Helical" evidence="7">
    <location>
        <begin position="21"/>
        <end position="45"/>
    </location>
</feature>
<evidence type="ECO:0000313" key="13">
    <source>
        <dbReference type="Proteomes" id="UP000270190"/>
    </source>
</evidence>
<evidence type="ECO:0000256" key="4">
    <source>
        <dbReference type="ARBA" id="ARBA00022989"/>
    </source>
</evidence>
<dbReference type="RefSeq" id="WP_069126608.1">
    <property type="nucleotide sequence ID" value="NZ_CBCPKC010000001.1"/>
</dbReference>
<dbReference type="GO" id="GO:0022857">
    <property type="term" value="F:transmembrane transporter activity"/>
    <property type="evidence" value="ECO:0007669"/>
    <property type="project" value="TreeGrafter"/>
</dbReference>
<keyword evidence="2" id="KW-1003">Cell membrane</keyword>
<dbReference type="InterPro" id="IPR003838">
    <property type="entry name" value="ABC3_permease_C"/>
</dbReference>
<feature type="domain" description="ABC3 transporter permease C-terminal" evidence="8">
    <location>
        <begin position="293"/>
        <end position="416"/>
    </location>
</feature>
<dbReference type="AlphaFoldDB" id="A0A1D2LUM0"/>
<feature type="transmembrane region" description="Helical" evidence="7">
    <location>
        <begin position="381"/>
        <end position="403"/>
    </location>
</feature>
<sequence length="423" mass="45625">MTIKDLLISAMKNILQHKTRTILTIIAILIGTFTISLTIGINVGVNKYLDDQLGNIGGENNLTIARKTDNGLNIDNSEPVEYKDGTSQAATLTEKDINKIKKVTNIIEVTPIQTPIIEYAKSGDGKKYLLPVSTAINGISNTMQAGNMVDMSAKENQIIIAPEYVKTLGLKSNKKAVGKKIKLAITSQVDESEKIIEAKVVGVLTKSLIQGGQSRINKQLADQILAINNKGVPAKIKNSYQFLTVEVKPSTDAQTMKIVKKDLDKLGFMSQTVEDSVGIIYTVINAVTGVLTLFGMLSLFAACFGIINTLYMSVQERTREIGLMKALGMSKRKIFILFSFEAILIGFLGSLLGIVSAQLLGSGINSIASSGFLEELSGLKLVDISLMTASIISLSIMLVAFIAGTFPAKKAAKLDPIIALRHE</sequence>
<evidence type="ECO:0000256" key="7">
    <source>
        <dbReference type="SAM" id="Phobius"/>
    </source>
</evidence>
<dbReference type="EMBL" id="CP023483">
    <property type="protein sequence ID" value="ATF25003.1"/>
    <property type="molecule type" value="Genomic_DNA"/>
</dbReference>
<evidence type="ECO:0000256" key="5">
    <source>
        <dbReference type="ARBA" id="ARBA00023136"/>
    </source>
</evidence>
<evidence type="ECO:0000259" key="9">
    <source>
        <dbReference type="Pfam" id="PF12704"/>
    </source>
</evidence>
<protein>
    <submittedName>
        <fullName evidence="10 11">ABC transporter permease</fullName>
    </submittedName>
</protein>
<reference evidence="10 12" key="1">
    <citation type="submission" date="2017-09" db="EMBL/GenBank/DDBJ databases">
        <title>Complete Genome Sequences of Two Strains of the Meat Spoilage Bacterium Brochothrix thermosphacta Isolated from Ground Chicken.</title>
        <authorList>
            <person name="Paoli G.C."/>
            <person name="Wijey C."/>
            <person name="Chen C.-Y."/>
            <person name="Nguyen L."/>
            <person name="Yan X."/>
            <person name="Irwin P.L."/>
        </authorList>
    </citation>
    <scope>NUCLEOTIDE SEQUENCE [LARGE SCALE GENOMIC DNA]</scope>
    <source>
        <strain evidence="10 12">BI</strain>
    </source>
</reference>
<evidence type="ECO:0000256" key="1">
    <source>
        <dbReference type="ARBA" id="ARBA00004651"/>
    </source>
</evidence>
<keyword evidence="3 7" id="KW-0812">Transmembrane</keyword>